<name>A0A316YH15_9BASI</name>
<evidence type="ECO:0000256" key="4">
    <source>
        <dbReference type="ARBA" id="ARBA00011802"/>
    </source>
</evidence>
<feature type="compositionally biased region" description="Polar residues" evidence="19">
    <location>
        <begin position="337"/>
        <end position="351"/>
    </location>
</feature>
<feature type="binding site" evidence="17">
    <location>
        <position position="275"/>
    </location>
    <ligand>
        <name>FAD</name>
        <dbReference type="ChEBI" id="CHEBI:57692"/>
    </ligand>
</feature>
<comment type="subcellular location">
    <subcellularLocation>
        <location evidence="2">Endoplasmic reticulum membrane</location>
        <topology evidence="2">Peripheral membrane protein</topology>
        <orientation evidence="2">Lumenal side</orientation>
    </subcellularLocation>
</comment>
<evidence type="ECO:0000256" key="6">
    <source>
        <dbReference type="ARBA" id="ARBA00022630"/>
    </source>
</evidence>
<keyword evidence="11" id="KW-0560">Oxidoreductase</keyword>
<dbReference type="InterPro" id="IPR007266">
    <property type="entry name" value="Ero1"/>
</dbReference>
<feature type="non-terminal residue" evidence="20">
    <location>
        <position position="516"/>
    </location>
</feature>
<dbReference type="GO" id="GO:0016972">
    <property type="term" value="F:thiol oxidase activity"/>
    <property type="evidence" value="ECO:0007669"/>
    <property type="project" value="InterPro"/>
</dbReference>
<evidence type="ECO:0000313" key="20">
    <source>
        <dbReference type="EMBL" id="PWN87035.1"/>
    </source>
</evidence>
<comment type="cofactor">
    <cofactor evidence="1 17">
        <name>FAD</name>
        <dbReference type="ChEBI" id="CHEBI:57692"/>
    </cofactor>
</comment>
<dbReference type="RefSeq" id="XP_025374233.1">
    <property type="nucleotide sequence ID" value="XM_025518520.1"/>
</dbReference>
<dbReference type="PANTHER" id="PTHR12613:SF0">
    <property type="entry name" value="ERO1-LIKE PROTEIN"/>
    <property type="match status" value="1"/>
</dbReference>
<organism evidence="20 21">
    <name type="scientific">Acaromyces ingoldii</name>
    <dbReference type="NCBI Taxonomy" id="215250"/>
    <lineage>
        <taxon>Eukaryota</taxon>
        <taxon>Fungi</taxon>
        <taxon>Dikarya</taxon>
        <taxon>Basidiomycota</taxon>
        <taxon>Ustilaginomycotina</taxon>
        <taxon>Exobasidiomycetes</taxon>
        <taxon>Exobasidiales</taxon>
        <taxon>Cryptobasidiaceae</taxon>
        <taxon>Acaromyces</taxon>
    </lineage>
</organism>
<evidence type="ECO:0000256" key="14">
    <source>
        <dbReference type="ARBA" id="ARBA00023180"/>
    </source>
</evidence>
<dbReference type="STRING" id="215250.A0A316YH15"/>
<dbReference type="FunCoup" id="A0A316YH15">
    <property type="interactions" value="321"/>
</dbReference>
<keyword evidence="15" id="KW-0676">Redox-active center</keyword>
<proteinExistence type="inferred from homology"/>
<feature type="binding site" evidence="17">
    <location>
        <position position="304"/>
    </location>
    <ligand>
        <name>FAD</name>
        <dbReference type="ChEBI" id="CHEBI:57692"/>
    </ligand>
</feature>
<gene>
    <name evidence="20" type="ORF">FA10DRAFT_218257</name>
</gene>
<keyword evidence="13 18" id="KW-1015">Disulfide bond</keyword>
<feature type="region of interest" description="Disordered" evidence="19">
    <location>
        <begin position="335"/>
        <end position="355"/>
    </location>
</feature>
<feature type="disulfide bond" description="Redox-active" evidence="18">
    <location>
        <begin position="88"/>
        <end position="93"/>
    </location>
</feature>
<dbReference type="GeneID" id="37040436"/>
<feature type="binding site" evidence="17">
    <location>
        <position position="181"/>
    </location>
    <ligand>
        <name>FAD</name>
        <dbReference type="ChEBI" id="CHEBI:57692"/>
    </ligand>
</feature>
<evidence type="ECO:0000256" key="19">
    <source>
        <dbReference type="SAM" id="MobiDB-lite"/>
    </source>
</evidence>
<dbReference type="EMBL" id="KZ819641">
    <property type="protein sequence ID" value="PWN87035.1"/>
    <property type="molecule type" value="Genomic_DNA"/>
</dbReference>
<dbReference type="GO" id="GO:0005789">
    <property type="term" value="C:endoplasmic reticulum membrane"/>
    <property type="evidence" value="ECO:0007669"/>
    <property type="project" value="UniProtKB-SubCell"/>
</dbReference>
<protein>
    <submittedName>
        <fullName evidence="20">Endoplasmic reticulum oxidoreductin 1</fullName>
    </submittedName>
</protein>
<comment type="similarity">
    <text evidence="3">Belongs to the EROs family.</text>
</comment>
<keyword evidence="9 17" id="KW-0274">FAD</keyword>
<reference evidence="20 21" key="1">
    <citation type="journal article" date="2018" name="Mol. Biol. Evol.">
        <title>Broad Genomic Sampling Reveals a Smut Pathogenic Ancestry of the Fungal Clade Ustilaginomycotina.</title>
        <authorList>
            <person name="Kijpornyongpan T."/>
            <person name="Mondo S.J."/>
            <person name="Barry K."/>
            <person name="Sandor L."/>
            <person name="Lee J."/>
            <person name="Lipzen A."/>
            <person name="Pangilinan J."/>
            <person name="LaButti K."/>
            <person name="Hainaut M."/>
            <person name="Henrissat B."/>
            <person name="Grigoriev I.V."/>
            <person name="Spatafora J.W."/>
            <person name="Aime M.C."/>
        </authorList>
    </citation>
    <scope>NUCLEOTIDE SEQUENCE [LARGE SCALE GENOMIC DNA]</scope>
    <source>
        <strain evidence="20 21">MCA 4198</strain>
    </source>
</reference>
<dbReference type="OrthoDB" id="269384at2759"/>
<dbReference type="Proteomes" id="UP000245768">
    <property type="component" value="Unassembled WGS sequence"/>
</dbReference>
<feature type="binding site" evidence="17">
    <location>
        <position position="194"/>
    </location>
    <ligand>
        <name>FAD</name>
        <dbReference type="ChEBI" id="CHEBI:57692"/>
    </ligand>
</feature>
<keyword evidence="8" id="KW-0256">Endoplasmic reticulum</keyword>
<evidence type="ECO:0000256" key="18">
    <source>
        <dbReference type="PIRSR" id="PIRSR017205-3"/>
    </source>
</evidence>
<evidence type="ECO:0000256" key="15">
    <source>
        <dbReference type="ARBA" id="ARBA00023284"/>
    </source>
</evidence>
<feature type="binding site" evidence="17">
    <location>
        <position position="183"/>
    </location>
    <ligand>
        <name>FAD</name>
        <dbReference type="ChEBI" id="CHEBI:57692"/>
    </ligand>
</feature>
<accession>A0A316YH15</accession>
<keyword evidence="12" id="KW-0472">Membrane</keyword>
<evidence type="ECO:0000256" key="2">
    <source>
        <dbReference type="ARBA" id="ARBA00004367"/>
    </source>
</evidence>
<feature type="region of interest" description="Disordered" evidence="19">
    <location>
        <begin position="210"/>
        <end position="236"/>
    </location>
</feature>
<feature type="compositionally biased region" description="Low complexity" evidence="19">
    <location>
        <begin position="1"/>
        <end position="22"/>
    </location>
</feature>
<dbReference type="InParanoid" id="A0A316YH15"/>
<keyword evidence="6" id="KW-0285">Flavoprotein</keyword>
<feature type="active site" evidence="16">
    <location>
        <position position="435"/>
    </location>
</feature>
<feature type="region of interest" description="Disordered" evidence="19">
    <location>
        <begin position="1"/>
        <end position="29"/>
    </location>
</feature>
<feature type="compositionally biased region" description="Low complexity" evidence="19">
    <location>
        <begin position="210"/>
        <end position="227"/>
    </location>
</feature>
<dbReference type="AlphaFoldDB" id="A0A316YH15"/>
<evidence type="ECO:0000256" key="13">
    <source>
        <dbReference type="ARBA" id="ARBA00023157"/>
    </source>
</evidence>
<feature type="non-terminal residue" evidence="20">
    <location>
        <position position="1"/>
    </location>
</feature>
<evidence type="ECO:0000256" key="5">
    <source>
        <dbReference type="ARBA" id="ARBA00022448"/>
    </source>
</evidence>
<evidence type="ECO:0000256" key="9">
    <source>
        <dbReference type="ARBA" id="ARBA00022827"/>
    </source>
</evidence>
<feature type="active site" description="Nucleophile" evidence="16">
    <location>
        <position position="432"/>
    </location>
</feature>
<dbReference type="GO" id="GO:0015035">
    <property type="term" value="F:protein-disulfide reductase activity"/>
    <property type="evidence" value="ECO:0007669"/>
    <property type="project" value="InterPro"/>
</dbReference>
<dbReference type="SUPFAM" id="SSF110019">
    <property type="entry name" value="ERO1-like"/>
    <property type="match status" value="1"/>
</dbReference>
<evidence type="ECO:0000256" key="12">
    <source>
        <dbReference type="ARBA" id="ARBA00023136"/>
    </source>
</evidence>
<dbReference type="GO" id="GO:0034975">
    <property type="term" value="P:protein folding in endoplasmic reticulum"/>
    <property type="evidence" value="ECO:0007669"/>
    <property type="project" value="InterPro"/>
</dbReference>
<keyword evidence="21" id="KW-1185">Reference proteome</keyword>
<feature type="binding site" evidence="17">
    <location>
        <position position="272"/>
    </location>
    <ligand>
        <name>FAD</name>
        <dbReference type="ChEBI" id="CHEBI:57692"/>
    </ligand>
</feature>
<keyword evidence="7" id="KW-0732">Signal</keyword>
<evidence type="ECO:0000256" key="7">
    <source>
        <dbReference type="ARBA" id="ARBA00022729"/>
    </source>
</evidence>
<evidence type="ECO:0000256" key="17">
    <source>
        <dbReference type="PIRSR" id="PIRSR017205-2"/>
    </source>
</evidence>
<keyword evidence="14" id="KW-0325">Glycoprotein</keyword>
<dbReference type="GO" id="GO:0071949">
    <property type="term" value="F:FAD binding"/>
    <property type="evidence" value="ECO:0007669"/>
    <property type="project" value="InterPro"/>
</dbReference>
<dbReference type="InterPro" id="IPR037192">
    <property type="entry name" value="ERO1-like_sf"/>
</dbReference>
<dbReference type="Pfam" id="PF04137">
    <property type="entry name" value="ERO1"/>
    <property type="match status" value="1"/>
</dbReference>
<evidence type="ECO:0000256" key="10">
    <source>
        <dbReference type="ARBA" id="ARBA00022982"/>
    </source>
</evidence>
<evidence type="ECO:0000256" key="3">
    <source>
        <dbReference type="ARBA" id="ARBA00008277"/>
    </source>
</evidence>
<dbReference type="PIRSF" id="PIRSF017205">
    <property type="entry name" value="ERO1"/>
    <property type="match status" value="1"/>
</dbReference>
<keyword evidence="5" id="KW-0813">Transport</keyword>
<evidence type="ECO:0000256" key="8">
    <source>
        <dbReference type="ARBA" id="ARBA00022824"/>
    </source>
</evidence>
<evidence type="ECO:0000256" key="11">
    <source>
        <dbReference type="ARBA" id="ARBA00023002"/>
    </source>
</evidence>
<evidence type="ECO:0000256" key="16">
    <source>
        <dbReference type="PIRSR" id="PIRSR017205-1"/>
    </source>
</evidence>
<keyword evidence="10" id="KW-0249">Electron transport</keyword>
<evidence type="ECO:0000256" key="1">
    <source>
        <dbReference type="ARBA" id="ARBA00001974"/>
    </source>
</evidence>
<evidence type="ECO:0000313" key="21">
    <source>
        <dbReference type="Proteomes" id="UP000245768"/>
    </source>
</evidence>
<sequence length="516" mass="57156">SSSSSSSSLLSEMLSRSRTRGGSPPPRDICRPTGQISDAHCDYETVESVLNSPNFFDTLDQLRKAPYFRYYKVDLYRDCPFWVENGLCMSKDCTVQKTDETEIPQEYRSAHLSLLSTTPDEEVHGGGGSMSSSLHAADPSHLMTDADASTCTCAETDFCHWEDEEWSPESQWVNLLENPERFTGYAGPSANRVWRAIYEENCFGVGTLSSSSSSSSSASSSSASSSSWLEPPREKGMGPGASGYLLGSLASPLVDASSEQCLEKRVFYRLISGLHASISIHICHDHLDQRTGKWAPNLECFISRIAHHAERLENVYFDYLVLVRALAKLTERLSPAEESQGQGQGHTTKATAATPAEMERALPLQLARGLPDSSMDESTPLLASLLAQASQSPPTFDEQAMFHSDEADDEDLRYEFRRRFRNVSQIMDCVGCDKCRLWGKLQVNGLGTALKILFGGRHAGLAEGARGTSNDGMLLQRSELVALINTVHRFGESLRAVETFREMYHDEVSRREREEE</sequence>
<comment type="subunit">
    <text evidence="4">May function both as a monomer and a homodimer.</text>
</comment>
<dbReference type="PANTHER" id="PTHR12613">
    <property type="entry name" value="ERO1-RELATED"/>
    <property type="match status" value="1"/>
</dbReference>
<feature type="disulfide bond" description="Redox-active" evidence="18">
    <location>
        <begin position="432"/>
        <end position="435"/>
    </location>
</feature>